<dbReference type="EMBL" id="CP137308">
    <property type="protein sequence ID" value="WQF82017.1"/>
    <property type="molecule type" value="Genomic_DNA"/>
</dbReference>
<gene>
    <name evidence="3" type="ORF">CDEST_07031</name>
</gene>
<feature type="compositionally biased region" description="Basic and acidic residues" evidence="1">
    <location>
        <begin position="44"/>
        <end position="79"/>
    </location>
</feature>
<proteinExistence type="predicted"/>
<organism evidence="3 4">
    <name type="scientific">Colletotrichum destructivum</name>
    <dbReference type="NCBI Taxonomy" id="34406"/>
    <lineage>
        <taxon>Eukaryota</taxon>
        <taxon>Fungi</taxon>
        <taxon>Dikarya</taxon>
        <taxon>Ascomycota</taxon>
        <taxon>Pezizomycotina</taxon>
        <taxon>Sordariomycetes</taxon>
        <taxon>Hypocreomycetidae</taxon>
        <taxon>Glomerellales</taxon>
        <taxon>Glomerellaceae</taxon>
        <taxon>Colletotrichum</taxon>
        <taxon>Colletotrichum destructivum species complex</taxon>
    </lineage>
</organism>
<feature type="region of interest" description="Disordered" evidence="1">
    <location>
        <begin position="29"/>
        <end position="79"/>
    </location>
</feature>
<accession>A0AAX4IF52</accession>
<sequence>MKLLYLFTYFSMIAALAILSSPIHTDHTGIEVRKQPNRSSPKTPDTKADDRKTTDPKADDPKTTDPKKDDKEKPDPSKAWKSIEHFFPSRYPQHNTYYWFTTCIAQGDNRDPEDSDEEPDEVEDWSVAETGCAHIGIVVGKTARTKKEFKATLIDLVEFENTEGKIQLGYRFIEWEKPINKQKLRYGGKNKAKAEGGKTTKAKANITKLEALGLYFFILPLLTLPSRQDTNKCIAKSWLDKKGTVYNMEANCLTFYYYIKSLLQ</sequence>
<evidence type="ECO:0000313" key="3">
    <source>
        <dbReference type="EMBL" id="WQF82017.1"/>
    </source>
</evidence>
<keyword evidence="4" id="KW-1185">Reference proteome</keyword>
<evidence type="ECO:0000256" key="1">
    <source>
        <dbReference type="SAM" id="MobiDB-lite"/>
    </source>
</evidence>
<dbReference type="AlphaFoldDB" id="A0AAX4IF52"/>
<dbReference type="RefSeq" id="XP_062779241.1">
    <property type="nucleotide sequence ID" value="XM_062923190.1"/>
</dbReference>
<feature type="signal peptide" evidence="2">
    <location>
        <begin position="1"/>
        <end position="15"/>
    </location>
</feature>
<evidence type="ECO:0000313" key="4">
    <source>
        <dbReference type="Proteomes" id="UP001322277"/>
    </source>
</evidence>
<feature type="chain" id="PRO_5043746803" evidence="2">
    <location>
        <begin position="16"/>
        <end position="264"/>
    </location>
</feature>
<dbReference type="KEGG" id="cdet:87943534"/>
<reference evidence="4" key="1">
    <citation type="journal article" date="2023" name="bioRxiv">
        <title>Complete genome of the Medicago anthracnose fungus, Colletotrichum destructivum, reveals a mini-chromosome-like region within a core chromosome.</title>
        <authorList>
            <person name="Lapalu N."/>
            <person name="Simon A."/>
            <person name="Lu A."/>
            <person name="Plaumann P.-L."/>
            <person name="Amselem J."/>
            <person name="Pigne S."/>
            <person name="Auger A."/>
            <person name="Koch C."/>
            <person name="Dallery J.-F."/>
            <person name="O'Connell R.J."/>
        </authorList>
    </citation>
    <scope>NUCLEOTIDE SEQUENCE [LARGE SCALE GENOMIC DNA]</scope>
    <source>
        <strain evidence="4">CBS 520.97</strain>
    </source>
</reference>
<name>A0AAX4IF52_9PEZI</name>
<keyword evidence="2" id="KW-0732">Signal</keyword>
<protein>
    <submittedName>
        <fullName evidence="3">Uncharacterized protein</fullName>
    </submittedName>
</protein>
<dbReference type="Proteomes" id="UP001322277">
    <property type="component" value="Chromosome 4"/>
</dbReference>
<dbReference type="GeneID" id="87943534"/>
<evidence type="ECO:0000256" key="2">
    <source>
        <dbReference type="SAM" id="SignalP"/>
    </source>
</evidence>